<dbReference type="RefSeq" id="WP_110006318.1">
    <property type="nucleotide sequence ID" value="NZ_QGTX01000001.1"/>
</dbReference>
<evidence type="ECO:0000313" key="2">
    <source>
        <dbReference type="EMBL" id="PWW24044.1"/>
    </source>
</evidence>
<evidence type="ECO:0000256" key="1">
    <source>
        <dbReference type="SAM" id="Phobius"/>
    </source>
</evidence>
<feature type="transmembrane region" description="Helical" evidence="1">
    <location>
        <begin position="163"/>
        <end position="186"/>
    </location>
</feature>
<accession>A0A317QM96</accession>
<feature type="transmembrane region" description="Helical" evidence="1">
    <location>
        <begin position="206"/>
        <end position="225"/>
    </location>
</feature>
<feature type="transmembrane region" description="Helical" evidence="1">
    <location>
        <begin position="120"/>
        <end position="142"/>
    </location>
</feature>
<sequence>MEQVDAQTQDPAERIRPGTRGLLVAFLVLTLLAVNQLFVLADVADRYWAWTIRTEPTAAFLGAAYGAGAVLSALSLREDRWSAIRVPVLTVTVFTLVTCVATLVHTHRLHLLTGGPVARVAAWVWLAVYLVIPALCLAVVLAQEVRRTGRPAARRPMPGWLTGLLAVEGVLLLAAGGVLFAGGLFVHHHVETVTSFWPWEITPLSSQVIGAWMVALGVAAALVIRERDLDRLFVAGVTYTVFGLLELVALVWYLPEMDTGDGWVWAYGVFLVAVVGTGAVGARAARRGDTGSARTPAATG</sequence>
<feature type="transmembrane region" description="Helical" evidence="1">
    <location>
        <begin position="21"/>
        <end position="38"/>
    </location>
</feature>
<reference evidence="3" key="1">
    <citation type="submission" date="2018-05" db="EMBL/GenBank/DDBJ databases">
        <authorList>
            <person name="Klenk H.-P."/>
            <person name="Huntemann M."/>
            <person name="Clum A."/>
            <person name="Pillay M."/>
            <person name="Palaniappan K."/>
            <person name="Varghese N."/>
            <person name="Mikhailova N."/>
            <person name="Stamatis D."/>
            <person name="Reddy T."/>
            <person name="Daum C."/>
            <person name="Shapiro N."/>
            <person name="Ivanova N."/>
            <person name="Kyrpides N."/>
            <person name="Woyke T."/>
        </authorList>
    </citation>
    <scope>NUCLEOTIDE SEQUENCE [LARGE SCALE GENOMIC DNA]</scope>
    <source>
        <strain evidence="3">DSM 45417</strain>
    </source>
</reference>
<dbReference type="OrthoDB" id="5186890at2"/>
<evidence type="ECO:0000313" key="3">
    <source>
        <dbReference type="Proteomes" id="UP000246661"/>
    </source>
</evidence>
<gene>
    <name evidence="2" type="ORF">JD79_03222</name>
</gene>
<feature type="transmembrane region" description="Helical" evidence="1">
    <location>
        <begin position="232"/>
        <end position="253"/>
    </location>
</feature>
<keyword evidence="3" id="KW-1185">Reference proteome</keyword>
<dbReference type="AlphaFoldDB" id="A0A317QM96"/>
<keyword evidence="1" id="KW-0472">Membrane</keyword>
<comment type="caution">
    <text evidence="2">The sequence shown here is derived from an EMBL/GenBank/DDBJ whole genome shotgun (WGS) entry which is preliminary data.</text>
</comment>
<dbReference type="EMBL" id="QGTX01000001">
    <property type="protein sequence ID" value="PWW24044.1"/>
    <property type="molecule type" value="Genomic_DNA"/>
</dbReference>
<feature type="transmembrane region" description="Helical" evidence="1">
    <location>
        <begin position="58"/>
        <end position="76"/>
    </location>
</feature>
<organism evidence="2 3">
    <name type="scientific">Geodermatophilus normandii</name>
    <dbReference type="NCBI Taxonomy" id="1137989"/>
    <lineage>
        <taxon>Bacteria</taxon>
        <taxon>Bacillati</taxon>
        <taxon>Actinomycetota</taxon>
        <taxon>Actinomycetes</taxon>
        <taxon>Geodermatophilales</taxon>
        <taxon>Geodermatophilaceae</taxon>
        <taxon>Geodermatophilus</taxon>
    </lineage>
</organism>
<feature type="transmembrane region" description="Helical" evidence="1">
    <location>
        <begin position="88"/>
        <end position="108"/>
    </location>
</feature>
<keyword evidence="1" id="KW-0812">Transmembrane</keyword>
<feature type="transmembrane region" description="Helical" evidence="1">
    <location>
        <begin position="265"/>
        <end position="285"/>
    </location>
</feature>
<keyword evidence="1" id="KW-1133">Transmembrane helix</keyword>
<proteinExistence type="predicted"/>
<protein>
    <submittedName>
        <fullName evidence="2">Uncharacterized protein</fullName>
    </submittedName>
</protein>
<name>A0A317QM96_9ACTN</name>
<dbReference type="Proteomes" id="UP000246661">
    <property type="component" value="Unassembled WGS sequence"/>
</dbReference>